<dbReference type="KEGG" id="pto:PTO1184"/>
<accession>Q6KZT3</accession>
<dbReference type="InParanoid" id="Q6KZT3"/>
<dbReference type="HOGENOM" id="CLU_1559543_0_0_2"/>
<organism evidence="1 3">
    <name type="scientific">Picrophilus torridus (strain ATCC 700027 / DSM 9790 / JCM 10055 / NBRC 100828 / KAW 2/3)</name>
    <dbReference type="NCBI Taxonomy" id="1122961"/>
    <lineage>
        <taxon>Archaea</taxon>
        <taxon>Methanobacteriati</taxon>
        <taxon>Thermoplasmatota</taxon>
        <taxon>Thermoplasmata</taxon>
        <taxon>Thermoplasmatales</taxon>
        <taxon>Picrophilaceae</taxon>
        <taxon>Picrophilus</taxon>
    </lineage>
</organism>
<sequence length="171" mass="19375">MEKNIQRNNIRNLIFSYLYTGRCDILEALYLISVGADYYDASNNLRKRYKNNPVIKAVSDLKIYLSHCIDLNEIIENESLGDVILNACIDAMSRCNLDKIKEYIKNLPDGALDILSGIDHNGLPVSVAKLDNCVLDYLVNNGICYVISRYNDNPGEYIIPSPQLLFITGHR</sequence>
<dbReference type="AlphaFoldDB" id="Q6KZT3"/>
<evidence type="ECO:0000313" key="3">
    <source>
        <dbReference type="Proteomes" id="UP000000438"/>
    </source>
</evidence>
<reference evidence="1 3" key="1">
    <citation type="journal article" date="2004" name="Proc. Natl. Acad. Sci. U.S.A.">
        <title>Genome sequence of Picrophilus torridus and its implications for life around pH 0.</title>
        <authorList>
            <person name="Futterer O."/>
            <person name="Angelov A."/>
            <person name="Liesegang H."/>
            <person name="Gottschalk G."/>
            <person name="Schleper C."/>
            <person name="Schepers B."/>
            <person name="Dock C."/>
            <person name="Antranikian G."/>
            <person name="Liebl W."/>
        </authorList>
    </citation>
    <scope>NUCLEOTIDE SEQUENCE [LARGE SCALE GENOMIC DNA]</scope>
    <source>
        <strain evidence="3">ATCC 700027 / DSM 9790 / JCM 10055 / NBRC 100828</strain>
        <strain evidence="1">DSM 9790</strain>
    </source>
</reference>
<name>Q6KZT3_PICTO</name>
<dbReference type="PaxDb" id="263820-PTO1184"/>
<proteinExistence type="predicted"/>
<dbReference type="RefSeq" id="WP_011177985.1">
    <property type="nucleotide sequence ID" value="NC_005877.1"/>
</dbReference>
<reference evidence="2 4" key="3">
    <citation type="submission" date="2017-04" db="EMBL/GenBank/DDBJ databases">
        <authorList>
            <person name="Varghese N."/>
            <person name="Submissions S."/>
        </authorList>
    </citation>
    <scope>NUCLEOTIDE SEQUENCE [LARGE SCALE GENOMIC DNA]</scope>
    <source>
        <strain evidence="2 4">DSM 9789</strain>
    </source>
</reference>
<dbReference type="EMBL" id="FWYE01000002">
    <property type="protein sequence ID" value="SMD31164.1"/>
    <property type="molecule type" value="Genomic_DNA"/>
</dbReference>
<dbReference type="Proteomes" id="UP000000438">
    <property type="component" value="Chromosome"/>
</dbReference>
<evidence type="ECO:0000313" key="1">
    <source>
        <dbReference type="EMBL" id="AAT43769.1"/>
    </source>
</evidence>
<dbReference type="EMBL" id="AE017261">
    <property type="protein sequence ID" value="AAT43769.1"/>
    <property type="molecule type" value="Genomic_DNA"/>
</dbReference>
<reference evidence="1" key="2">
    <citation type="submission" date="2004-02" db="EMBL/GenBank/DDBJ databases">
        <authorList>
            <person name="Fuetterer O."/>
            <person name="Angelov A."/>
            <person name="Liesegang H."/>
            <person name="Gottschalk G."/>
            <person name="Schleper C."/>
            <person name="Schepers B."/>
            <person name="Dock C."/>
            <person name="Antranikian G."/>
            <person name="Liebl W."/>
        </authorList>
    </citation>
    <scope>NUCLEOTIDE SEQUENCE</scope>
    <source>
        <strain evidence="1">DSM 9790</strain>
    </source>
</reference>
<evidence type="ECO:0000313" key="4">
    <source>
        <dbReference type="Proteomes" id="UP000192315"/>
    </source>
</evidence>
<accession>A0A8G2FX97</accession>
<evidence type="ECO:0000313" key="2">
    <source>
        <dbReference type="EMBL" id="SMD31164.1"/>
    </source>
</evidence>
<dbReference type="Proteomes" id="UP000192315">
    <property type="component" value="Unassembled WGS sequence"/>
</dbReference>
<gene>
    <name evidence="1" type="ordered locus">PTO1184</name>
    <name evidence="2" type="ORF">SAMN02745355_1085</name>
</gene>
<keyword evidence="4" id="KW-1185">Reference proteome</keyword>
<dbReference type="GeneID" id="2844243"/>
<protein>
    <submittedName>
        <fullName evidence="1">Uncharacterized protein</fullName>
    </submittedName>
</protein>